<organism evidence="3 4">
    <name type="scientific">Cellvibrio mixtus</name>
    <dbReference type="NCBI Taxonomy" id="39650"/>
    <lineage>
        <taxon>Bacteria</taxon>
        <taxon>Pseudomonadati</taxon>
        <taxon>Pseudomonadota</taxon>
        <taxon>Gammaproteobacteria</taxon>
        <taxon>Cellvibrionales</taxon>
        <taxon>Cellvibrionaceae</taxon>
        <taxon>Cellvibrio</taxon>
    </lineage>
</organism>
<accession>A0A266Q3X7</accession>
<reference evidence="4" key="1">
    <citation type="submission" date="2017-05" db="EMBL/GenBank/DDBJ databases">
        <authorList>
            <person name="Barney B.M."/>
        </authorList>
    </citation>
    <scope>NUCLEOTIDE SEQUENCE [LARGE SCALE GENOMIC DNA]</scope>
    <source>
        <strain evidence="4">PSBB022</strain>
    </source>
</reference>
<dbReference type="GO" id="GO:0045490">
    <property type="term" value="P:pectin catabolic process"/>
    <property type="evidence" value="ECO:0007669"/>
    <property type="project" value="InterPro"/>
</dbReference>
<dbReference type="RefSeq" id="WP_094985609.1">
    <property type="nucleotide sequence ID" value="NZ_NHNI01000002.1"/>
</dbReference>
<dbReference type="PANTHER" id="PTHR36842">
    <property type="entry name" value="PROTEIN TOLB HOMOLOG"/>
    <property type="match status" value="1"/>
</dbReference>
<dbReference type="Pfam" id="PF14583">
    <property type="entry name" value="Pectate_lyase22"/>
    <property type="match status" value="1"/>
</dbReference>
<evidence type="ECO:0000259" key="2">
    <source>
        <dbReference type="Pfam" id="PF14583"/>
    </source>
</evidence>
<sequence length="457" mass="52086">MKRRNLLISSAIGSALFMLNKHSLATDPPPLQPPSQPVATPTVSNINGNIPREWIDPISNKKIIRLSQIDNSKSLYFHDNAFTHDSRYMVMNTPSGIGLYDFSTNRHSLLAEGRYEVIMVSYTKPICYARKYTGEFKGKDNTNLFNNVEYYAIDIPSGNAQFMGVFPKGFITSINADDTLMAGAYATEFVELQPGPKVANTDGGYNAVGADGKPLNFAEAKELRMAERLAKNIPMEIFTINIKTGKRKVVTRSRDWLNHVQFSPTDPHKIMYCHEGPWHTVDRIWTIDINGKNKQKIHQRTMNMEIAGHEFFSFDGKTVYYDLQTPRGEVFWLATYNLETQKRHWYHLERNEWSVHYQISRDGTLLAGDGGDHEMVARAEDGKYIYLFEPEIIEDIAVSAPNAAQLIRSGKLKSIKLVDMHNHDYRVEPNLQFSPDGKYLVFRSNMHGPIHTYAVEL</sequence>
<evidence type="ECO:0000313" key="3">
    <source>
        <dbReference type="EMBL" id="OZY84563.1"/>
    </source>
</evidence>
<evidence type="ECO:0000313" key="4">
    <source>
        <dbReference type="Proteomes" id="UP000216101"/>
    </source>
</evidence>
<comment type="caution">
    <text evidence="3">The sequence shown here is derived from an EMBL/GenBank/DDBJ whole genome shotgun (WGS) entry which is preliminary data.</text>
</comment>
<keyword evidence="4" id="KW-1185">Reference proteome</keyword>
<feature type="chain" id="PRO_5012244230" evidence="1">
    <location>
        <begin position="26"/>
        <end position="457"/>
    </location>
</feature>
<dbReference type="Gene3D" id="2.130.10.10">
    <property type="entry name" value="YVTN repeat-like/Quinoprotein amine dehydrogenase"/>
    <property type="match status" value="1"/>
</dbReference>
<dbReference type="EMBL" id="NHNI01000002">
    <property type="protein sequence ID" value="OZY84563.1"/>
    <property type="molecule type" value="Genomic_DNA"/>
</dbReference>
<dbReference type="AlphaFoldDB" id="A0A266Q3X7"/>
<dbReference type="InterPro" id="IPR015943">
    <property type="entry name" value="WD40/YVTN_repeat-like_dom_sf"/>
</dbReference>
<feature type="domain" description="Oligogalacturonate lyase" evidence="2">
    <location>
        <begin position="233"/>
        <end position="455"/>
    </location>
</feature>
<evidence type="ECO:0000256" key="1">
    <source>
        <dbReference type="SAM" id="SignalP"/>
    </source>
</evidence>
<dbReference type="PANTHER" id="PTHR36842:SF1">
    <property type="entry name" value="PROTEIN TOLB"/>
    <property type="match status" value="1"/>
</dbReference>
<keyword evidence="3" id="KW-0456">Lyase</keyword>
<dbReference type="GO" id="GO:0047487">
    <property type="term" value="F:oligogalacturonide lyase activity"/>
    <property type="evidence" value="ECO:0007669"/>
    <property type="project" value="InterPro"/>
</dbReference>
<dbReference type="SUPFAM" id="SSF82171">
    <property type="entry name" value="DPP6 N-terminal domain-like"/>
    <property type="match status" value="1"/>
</dbReference>
<proteinExistence type="predicted"/>
<keyword evidence="1" id="KW-0732">Signal</keyword>
<dbReference type="Proteomes" id="UP000216101">
    <property type="component" value="Unassembled WGS sequence"/>
</dbReference>
<feature type="signal peptide" evidence="1">
    <location>
        <begin position="1"/>
        <end position="25"/>
    </location>
</feature>
<dbReference type="InterPro" id="IPR027946">
    <property type="entry name" value="Ogl_dom"/>
</dbReference>
<protein>
    <submittedName>
        <fullName evidence="3">Oligogalacturonate lyase</fullName>
    </submittedName>
</protein>
<name>A0A266Q3X7_9GAMM</name>
<gene>
    <name evidence="3" type="ORF">CBP51_15330</name>
</gene>